<name>A0A428PK65_9HYPO</name>
<comment type="caution">
    <text evidence="1">The sequence shown here is derived from an EMBL/GenBank/DDBJ whole genome shotgun (WGS) entry which is preliminary data.</text>
</comment>
<accession>A0A428PK65</accession>
<dbReference type="STRING" id="1325734.A0A428PK65"/>
<sequence length="256" mass="28258">MDSGLSFDPLVALRAAPLVSTTCSLLYAWDQHFFLGLLNRPENRATSKPLLQSYFTTFFHRDDSQLDRRATAASRLNITTCRVTVNGWTGFDFEVRRLDGTLPITRGIPAPNTKNGQNIYDMSLKTTQQGQIGSVNFVTNGYLTNFPVYSPSLVDYATVSRTPTGAVKADLDISPTMRPTPPLSFSTRFLSTGGPTITYVPTSGWLNVILTGTDVYGWVWLEKGINVNKPDARLGRYYAEITGTCFNSTMGFIPPS</sequence>
<evidence type="ECO:0000313" key="2">
    <source>
        <dbReference type="Proteomes" id="UP000288168"/>
    </source>
</evidence>
<protein>
    <submittedName>
        <fullName evidence="1">Uncharacterized protein</fullName>
    </submittedName>
</protein>
<keyword evidence="2" id="KW-1185">Reference proteome</keyword>
<gene>
    <name evidence="1" type="ORF">CEP54_010436</name>
</gene>
<organism evidence="1 2">
    <name type="scientific">Fusarium duplospermum</name>
    <dbReference type="NCBI Taxonomy" id="1325734"/>
    <lineage>
        <taxon>Eukaryota</taxon>
        <taxon>Fungi</taxon>
        <taxon>Dikarya</taxon>
        <taxon>Ascomycota</taxon>
        <taxon>Pezizomycotina</taxon>
        <taxon>Sordariomycetes</taxon>
        <taxon>Hypocreomycetidae</taxon>
        <taxon>Hypocreales</taxon>
        <taxon>Nectriaceae</taxon>
        <taxon>Fusarium</taxon>
        <taxon>Fusarium solani species complex</taxon>
    </lineage>
</organism>
<dbReference type="OrthoDB" id="1523883at2759"/>
<proteinExistence type="predicted"/>
<dbReference type="EMBL" id="NKCI01000123">
    <property type="protein sequence ID" value="RSL53419.1"/>
    <property type="molecule type" value="Genomic_DNA"/>
</dbReference>
<evidence type="ECO:0000313" key="1">
    <source>
        <dbReference type="EMBL" id="RSL53419.1"/>
    </source>
</evidence>
<reference evidence="1 2" key="1">
    <citation type="submission" date="2017-06" db="EMBL/GenBank/DDBJ databases">
        <title>Comparative genomic analysis of Ambrosia Fusariam Clade fungi.</title>
        <authorList>
            <person name="Stajich J.E."/>
            <person name="Carrillo J."/>
            <person name="Kijimoto T."/>
            <person name="Eskalen A."/>
            <person name="O'Donnell K."/>
            <person name="Kasson M."/>
        </authorList>
    </citation>
    <scope>NUCLEOTIDE SEQUENCE [LARGE SCALE GENOMIC DNA]</scope>
    <source>
        <strain evidence="1 2">NRRL62584</strain>
    </source>
</reference>
<dbReference type="AlphaFoldDB" id="A0A428PK65"/>
<dbReference type="Proteomes" id="UP000288168">
    <property type="component" value="Unassembled WGS sequence"/>
</dbReference>